<gene>
    <name evidence="2" type="ORF">MERR_LOCUS35939</name>
</gene>
<sequence>MLTLQVQQHSSFISLNDKLRSFGNVFKRSGGGLVVTVMSKKRDFPENSNEKRPVLQIKVPNTILARSAIAVLGLGFVDAGYSGDWSRIGAISKETEELLKISAFLVVPLCIFLALSFSNESTD</sequence>
<dbReference type="PANTHER" id="PTHR38389">
    <property type="entry name" value="DNA-DIRECTED RNA POLYMERASE SUBUNIT BETA"/>
    <property type="match status" value="1"/>
</dbReference>
<evidence type="ECO:0000259" key="1">
    <source>
        <dbReference type="Pfam" id="PF25397"/>
    </source>
</evidence>
<dbReference type="Proteomes" id="UP000467841">
    <property type="component" value="Unassembled WGS sequence"/>
</dbReference>
<comment type="caution">
    <text evidence="2">The sequence shown here is derived from an EMBL/GenBank/DDBJ whole genome shotgun (WGS) entry which is preliminary data.</text>
</comment>
<dbReference type="AlphaFoldDB" id="A0A6D2K3F9"/>
<dbReference type="PANTHER" id="PTHR38389:SF1">
    <property type="entry name" value="DNA-DIRECTED RNA POLYMERASE SUBUNIT BETA"/>
    <property type="match status" value="1"/>
</dbReference>
<feature type="domain" description="DUF7887" evidence="1">
    <location>
        <begin position="59"/>
        <end position="120"/>
    </location>
</feature>
<evidence type="ECO:0000313" key="3">
    <source>
        <dbReference type="Proteomes" id="UP000467841"/>
    </source>
</evidence>
<protein>
    <recommendedName>
        <fullName evidence="1">DUF7887 domain-containing protein</fullName>
    </recommendedName>
</protein>
<proteinExistence type="predicted"/>
<organism evidence="2 3">
    <name type="scientific">Microthlaspi erraticum</name>
    <dbReference type="NCBI Taxonomy" id="1685480"/>
    <lineage>
        <taxon>Eukaryota</taxon>
        <taxon>Viridiplantae</taxon>
        <taxon>Streptophyta</taxon>
        <taxon>Embryophyta</taxon>
        <taxon>Tracheophyta</taxon>
        <taxon>Spermatophyta</taxon>
        <taxon>Magnoliopsida</taxon>
        <taxon>eudicotyledons</taxon>
        <taxon>Gunneridae</taxon>
        <taxon>Pentapetalae</taxon>
        <taxon>rosids</taxon>
        <taxon>malvids</taxon>
        <taxon>Brassicales</taxon>
        <taxon>Brassicaceae</taxon>
        <taxon>Coluteocarpeae</taxon>
        <taxon>Microthlaspi</taxon>
    </lineage>
</organism>
<dbReference type="OrthoDB" id="1937164at2759"/>
<name>A0A6D2K3F9_9BRAS</name>
<keyword evidence="3" id="KW-1185">Reference proteome</keyword>
<dbReference type="EMBL" id="CACVBM020001396">
    <property type="protein sequence ID" value="CAA7048704.1"/>
    <property type="molecule type" value="Genomic_DNA"/>
</dbReference>
<evidence type="ECO:0000313" key="2">
    <source>
        <dbReference type="EMBL" id="CAA7048704.1"/>
    </source>
</evidence>
<reference evidence="2" key="1">
    <citation type="submission" date="2020-01" db="EMBL/GenBank/DDBJ databases">
        <authorList>
            <person name="Mishra B."/>
        </authorList>
    </citation>
    <scope>NUCLEOTIDE SEQUENCE [LARGE SCALE GENOMIC DNA]</scope>
</reference>
<dbReference type="InterPro" id="IPR057209">
    <property type="entry name" value="DUF7887"/>
</dbReference>
<dbReference type="Pfam" id="PF25397">
    <property type="entry name" value="DUF7887"/>
    <property type="match status" value="1"/>
</dbReference>
<accession>A0A6D2K3F9</accession>